<keyword evidence="6" id="KW-1185">Reference proteome</keyword>
<reference evidence="6" key="1">
    <citation type="submission" date="2015-01" db="EMBL/GenBank/DDBJ databases">
        <authorList>
            <person name="Aksoy S."/>
            <person name="Warren W."/>
            <person name="Wilson R.K."/>
        </authorList>
    </citation>
    <scope>NUCLEOTIDE SEQUENCE [LARGE SCALE GENOMIC DNA]</scope>
    <source>
        <strain evidence="6">IAEA</strain>
    </source>
</reference>
<dbReference type="GO" id="GO:0030915">
    <property type="term" value="C:Smc5-Smc6 complex"/>
    <property type="evidence" value="ECO:0007669"/>
    <property type="project" value="TreeGrafter"/>
</dbReference>
<dbReference type="VEuPathDB" id="VectorBase:GPPI018817"/>
<dbReference type="EnsemblMetazoa" id="GPPI018817-RA">
    <property type="protein sequence ID" value="GPPI018817-PA"/>
    <property type="gene ID" value="GPPI018817"/>
</dbReference>
<dbReference type="EMBL" id="JXJN01008443">
    <property type="status" value="NOT_ANNOTATED_CDS"/>
    <property type="molecule type" value="Genomic_DNA"/>
</dbReference>
<reference evidence="5" key="2">
    <citation type="submission" date="2020-05" db="UniProtKB">
        <authorList>
            <consortium name="EnsemblMetazoa"/>
        </authorList>
    </citation>
    <scope>IDENTIFICATION</scope>
    <source>
        <strain evidence="5">IAEA</strain>
    </source>
</reference>
<comment type="similarity">
    <text evidence="1">Belongs to the SMC family. SMC5 subfamily.</text>
</comment>
<dbReference type="PANTHER" id="PTHR45916">
    <property type="entry name" value="STRUCTURAL MAINTENANCE OF CHROMOSOMES PROTEIN 5"/>
    <property type="match status" value="1"/>
</dbReference>
<sequence>MCRLCVRYELLKRAALTGKTPDALKALKEQDFKQAETNKVKILEKIEHIKATINNKKIDFRKRKCEQAEREKDLQNAVQLLEVYVQDLENLKAECSSDSELTNAYNQSMECQKVELKRLNQNHTRLNQRLEEFRPEIGSLKKQIESLENVGDQKLLFLQQNFPDVCEAMKWIEENENLFEARVYKPIMLEINVRNPDHTKYLENIIMFRDFQAFSCESKNDMSLLITNVRYNVSISKYSGEKIFSQVQIECRNILPSIDVQQIEQKKHRFTIILSELGRAIDNLRNQRSLLEAEMREKEVLYKEKKDKLRFLNDYAARLDCMEDVNSEILREHENKVQEIKAIESEIQGVLEDNQDYVAKIRTIYDSWFPTVDQVIGTINKHFSDFMRSMGYVGEVRLTRKDTYDFGSFGIEILVQYRQNVPLQALNRHVQSGGERAVAIAAFTLSMQHISHVPFRCVDEINQGMDARNERKIFDMLVDETTKTGSSQYFFVTPKLLRNLKSHKRASVHLVFNGCKIESKDAFIFVMPS</sequence>
<proteinExistence type="inferred from homology"/>
<evidence type="ECO:0000256" key="2">
    <source>
        <dbReference type="ARBA" id="ARBA00018687"/>
    </source>
</evidence>
<protein>
    <recommendedName>
        <fullName evidence="2">Structural maintenance of chromosomes protein 5</fullName>
    </recommendedName>
</protein>
<dbReference type="STRING" id="67801.A0A1B0B4R9"/>
<dbReference type="GO" id="GO:0003697">
    <property type="term" value="F:single-stranded DNA binding"/>
    <property type="evidence" value="ECO:0007669"/>
    <property type="project" value="TreeGrafter"/>
</dbReference>
<organism evidence="5 6">
    <name type="scientific">Glossina palpalis gambiensis</name>
    <dbReference type="NCBI Taxonomy" id="67801"/>
    <lineage>
        <taxon>Eukaryota</taxon>
        <taxon>Metazoa</taxon>
        <taxon>Ecdysozoa</taxon>
        <taxon>Arthropoda</taxon>
        <taxon>Hexapoda</taxon>
        <taxon>Insecta</taxon>
        <taxon>Pterygota</taxon>
        <taxon>Neoptera</taxon>
        <taxon>Endopterygota</taxon>
        <taxon>Diptera</taxon>
        <taxon>Brachycera</taxon>
        <taxon>Muscomorpha</taxon>
        <taxon>Hippoboscoidea</taxon>
        <taxon>Glossinidae</taxon>
        <taxon>Glossina</taxon>
    </lineage>
</organism>
<dbReference type="AlphaFoldDB" id="A0A1B0B4R9"/>
<feature type="coiled-coil region" evidence="4">
    <location>
        <begin position="74"/>
        <end position="129"/>
    </location>
</feature>
<dbReference type="EMBL" id="JXJN01008445">
    <property type="status" value="NOT_ANNOTATED_CDS"/>
    <property type="molecule type" value="Genomic_DNA"/>
</dbReference>
<dbReference type="Proteomes" id="UP000092460">
    <property type="component" value="Unassembled WGS sequence"/>
</dbReference>
<dbReference type="EMBL" id="JXJN01008444">
    <property type="status" value="NOT_ANNOTATED_CDS"/>
    <property type="molecule type" value="Genomic_DNA"/>
</dbReference>
<dbReference type="Gene3D" id="3.40.50.300">
    <property type="entry name" value="P-loop containing nucleotide triphosphate hydrolases"/>
    <property type="match status" value="1"/>
</dbReference>
<dbReference type="SUPFAM" id="SSF52540">
    <property type="entry name" value="P-loop containing nucleoside triphosphate hydrolases"/>
    <property type="match status" value="1"/>
</dbReference>
<dbReference type="PANTHER" id="PTHR45916:SF1">
    <property type="entry name" value="STRUCTURAL MAINTENANCE OF CHROMOSOMES PROTEIN 5"/>
    <property type="match status" value="1"/>
</dbReference>
<keyword evidence="3 4" id="KW-0175">Coiled coil</keyword>
<evidence type="ECO:0000256" key="4">
    <source>
        <dbReference type="SAM" id="Coils"/>
    </source>
</evidence>
<accession>A0A1B0B4R9</accession>
<evidence type="ECO:0000256" key="1">
    <source>
        <dbReference type="ARBA" id="ARBA00010171"/>
    </source>
</evidence>
<dbReference type="GO" id="GO:0000724">
    <property type="term" value="P:double-strand break repair via homologous recombination"/>
    <property type="evidence" value="ECO:0007669"/>
    <property type="project" value="TreeGrafter"/>
</dbReference>
<feature type="coiled-coil region" evidence="4">
    <location>
        <begin position="274"/>
        <end position="346"/>
    </location>
</feature>
<dbReference type="InterPro" id="IPR027417">
    <property type="entry name" value="P-loop_NTPase"/>
</dbReference>
<evidence type="ECO:0000313" key="5">
    <source>
        <dbReference type="EnsemblMetazoa" id="GPPI018817-PA"/>
    </source>
</evidence>
<evidence type="ECO:0000313" key="6">
    <source>
        <dbReference type="Proteomes" id="UP000092460"/>
    </source>
</evidence>
<evidence type="ECO:0000256" key="3">
    <source>
        <dbReference type="ARBA" id="ARBA00023054"/>
    </source>
</evidence>
<dbReference type="GO" id="GO:0005634">
    <property type="term" value="C:nucleus"/>
    <property type="evidence" value="ECO:0007669"/>
    <property type="project" value="TreeGrafter"/>
</dbReference>
<name>A0A1B0B4R9_9MUSC</name>
<dbReference type="EMBL" id="JXJN01008446">
    <property type="status" value="NOT_ANNOTATED_CDS"/>
    <property type="molecule type" value="Genomic_DNA"/>
</dbReference>